<evidence type="ECO:0000256" key="4">
    <source>
        <dbReference type="ARBA" id="ARBA00034617"/>
    </source>
</evidence>
<name>A0A9P8CV55_MORAP</name>
<evidence type="ECO:0000256" key="2">
    <source>
        <dbReference type="ARBA" id="ARBA00022741"/>
    </source>
</evidence>
<evidence type="ECO:0000256" key="1">
    <source>
        <dbReference type="ARBA" id="ARBA00005446"/>
    </source>
</evidence>
<dbReference type="PROSITE" id="PS51194">
    <property type="entry name" value="HELICASE_CTER"/>
    <property type="match status" value="1"/>
</dbReference>
<dbReference type="EC" id="5.6.2.4" evidence="5"/>
<proteinExistence type="inferred from homology"/>
<dbReference type="AlphaFoldDB" id="A0A9P8CV55"/>
<comment type="catalytic activity">
    <reaction evidence="4">
        <text>Couples ATP hydrolysis with the unwinding of duplex DNA by translocating in the 3'-5' direction.</text>
        <dbReference type="EC" id="5.6.2.4"/>
    </reaction>
</comment>
<dbReference type="GO" id="GO:0003676">
    <property type="term" value="F:nucleic acid binding"/>
    <property type="evidence" value="ECO:0007669"/>
    <property type="project" value="InterPro"/>
</dbReference>
<feature type="domain" description="Helicase C-terminal" evidence="7">
    <location>
        <begin position="185"/>
        <end position="324"/>
    </location>
</feature>
<dbReference type="PANTHER" id="PTHR13710">
    <property type="entry name" value="DNA HELICASE RECQ FAMILY MEMBER"/>
    <property type="match status" value="1"/>
</dbReference>
<dbReference type="Pfam" id="PF00270">
    <property type="entry name" value="DEAD"/>
    <property type="match status" value="1"/>
</dbReference>
<dbReference type="InterPro" id="IPR011545">
    <property type="entry name" value="DEAD/DEAH_box_helicase_dom"/>
</dbReference>
<dbReference type="InterPro" id="IPR014001">
    <property type="entry name" value="Helicase_ATP-bd"/>
</dbReference>
<gene>
    <name evidence="8" type="ORF">KVV02_003140</name>
</gene>
<dbReference type="InterPro" id="IPR001650">
    <property type="entry name" value="Helicase_C-like"/>
</dbReference>
<comment type="caution">
    <text evidence="8">The sequence shown here is derived from an EMBL/GenBank/DDBJ whole genome shotgun (WGS) entry which is preliminary data.</text>
</comment>
<dbReference type="GO" id="GO:0043138">
    <property type="term" value="F:3'-5' DNA helicase activity"/>
    <property type="evidence" value="ECO:0007669"/>
    <property type="project" value="UniProtKB-EC"/>
</dbReference>
<evidence type="ECO:0000313" key="9">
    <source>
        <dbReference type="Proteomes" id="UP000717515"/>
    </source>
</evidence>
<dbReference type="GO" id="GO:0005634">
    <property type="term" value="C:nucleus"/>
    <property type="evidence" value="ECO:0007669"/>
    <property type="project" value="TreeGrafter"/>
</dbReference>
<accession>A0A9P8CV55</accession>
<organism evidence="8 9">
    <name type="scientific">Mortierella alpina</name>
    <name type="common">Oleaginous fungus</name>
    <name type="synonym">Mortierella renispora</name>
    <dbReference type="NCBI Taxonomy" id="64518"/>
    <lineage>
        <taxon>Eukaryota</taxon>
        <taxon>Fungi</taxon>
        <taxon>Fungi incertae sedis</taxon>
        <taxon>Mucoromycota</taxon>
        <taxon>Mortierellomycotina</taxon>
        <taxon>Mortierellomycetes</taxon>
        <taxon>Mortierellales</taxon>
        <taxon>Mortierellaceae</taxon>
        <taxon>Mortierella</taxon>
    </lineage>
</organism>
<dbReference type="InterPro" id="IPR027417">
    <property type="entry name" value="P-loop_NTPase"/>
</dbReference>
<dbReference type="GO" id="GO:0000724">
    <property type="term" value="P:double-strand break repair via homologous recombination"/>
    <property type="evidence" value="ECO:0007669"/>
    <property type="project" value="TreeGrafter"/>
</dbReference>
<dbReference type="GO" id="GO:0005524">
    <property type="term" value="F:ATP binding"/>
    <property type="evidence" value="ECO:0007669"/>
    <property type="project" value="UniProtKB-KW"/>
</dbReference>
<dbReference type="SMART" id="SM00490">
    <property type="entry name" value="HELICc"/>
    <property type="match status" value="1"/>
</dbReference>
<evidence type="ECO:0000256" key="5">
    <source>
        <dbReference type="ARBA" id="ARBA00034808"/>
    </source>
</evidence>
<sequence length="324" mass="36074">MWLGQNLGFLPASGFVGGPHHSHNLAAGGANGGSALETQAVNISRIPIHNDREPPSNLHEQLICGQYRAVSMSPETATNVRYELLWSEPGWRSRVQAVVIDEAHCISTWGSEFRTAYSRIGEFRSKLPRGTAFVAVSATLHGEFLRDVKRSVHYGNDVTIIRANTDRPNVRYDMQVSNDGGSIYEGLKFVLDLKKTIVYFDDKGDLMQAFIHLVTKVPSWLMKIGCYFADLVPETRTFNMSKFRRGELRILLCTEAAGMGCDISDILRVIQFKFPPNISILAQRLGRAARDPKLQGSGILLYPRSANRRTSAKAVDLMDFLTAD</sequence>
<reference evidence="8" key="1">
    <citation type="submission" date="2021-07" db="EMBL/GenBank/DDBJ databases">
        <title>Draft genome of Mortierella alpina, strain LL118, isolated from an aspen leaf litter sample.</title>
        <authorList>
            <person name="Yang S."/>
            <person name="Vinatzer B.A."/>
        </authorList>
    </citation>
    <scope>NUCLEOTIDE SEQUENCE</scope>
    <source>
        <strain evidence="8">LL118</strain>
    </source>
</reference>
<keyword evidence="2" id="KW-0547">Nucleotide-binding</keyword>
<dbReference type="PANTHER" id="PTHR13710:SF120">
    <property type="entry name" value="BIFUNCTIONAL 3'-5' EXONUCLEASE_ATP-DEPENDENT HELICASE WRN"/>
    <property type="match status" value="1"/>
</dbReference>
<dbReference type="Proteomes" id="UP000717515">
    <property type="component" value="Unassembled WGS sequence"/>
</dbReference>
<evidence type="ECO:0000256" key="3">
    <source>
        <dbReference type="ARBA" id="ARBA00022840"/>
    </source>
</evidence>
<dbReference type="GO" id="GO:0005737">
    <property type="term" value="C:cytoplasm"/>
    <property type="evidence" value="ECO:0007669"/>
    <property type="project" value="TreeGrafter"/>
</dbReference>
<dbReference type="Pfam" id="PF00271">
    <property type="entry name" value="Helicase_C"/>
    <property type="match status" value="1"/>
</dbReference>
<dbReference type="GO" id="GO:0009378">
    <property type="term" value="F:four-way junction helicase activity"/>
    <property type="evidence" value="ECO:0007669"/>
    <property type="project" value="TreeGrafter"/>
</dbReference>
<evidence type="ECO:0000259" key="6">
    <source>
        <dbReference type="PROSITE" id="PS51192"/>
    </source>
</evidence>
<dbReference type="GO" id="GO:0005694">
    <property type="term" value="C:chromosome"/>
    <property type="evidence" value="ECO:0007669"/>
    <property type="project" value="TreeGrafter"/>
</dbReference>
<protein>
    <recommendedName>
        <fullName evidence="5">DNA 3'-5' helicase</fullName>
        <ecNumber evidence="5">5.6.2.4</ecNumber>
    </recommendedName>
</protein>
<dbReference type="Gene3D" id="3.40.50.300">
    <property type="entry name" value="P-loop containing nucleotide triphosphate hydrolases"/>
    <property type="match status" value="2"/>
</dbReference>
<dbReference type="SUPFAM" id="SSF52540">
    <property type="entry name" value="P-loop containing nucleoside triphosphate hydrolases"/>
    <property type="match status" value="1"/>
</dbReference>
<evidence type="ECO:0000313" key="8">
    <source>
        <dbReference type="EMBL" id="KAG9319596.1"/>
    </source>
</evidence>
<keyword evidence="3" id="KW-0067">ATP-binding</keyword>
<dbReference type="PROSITE" id="PS51192">
    <property type="entry name" value="HELICASE_ATP_BIND_1"/>
    <property type="match status" value="1"/>
</dbReference>
<evidence type="ECO:0000259" key="7">
    <source>
        <dbReference type="PROSITE" id="PS51194"/>
    </source>
</evidence>
<dbReference type="EMBL" id="JAIFTL010000415">
    <property type="protein sequence ID" value="KAG9319596.1"/>
    <property type="molecule type" value="Genomic_DNA"/>
</dbReference>
<comment type="similarity">
    <text evidence="1">Belongs to the helicase family. RecQ subfamily.</text>
</comment>
<feature type="domain" description="Helicase ATP-binding" evidence="6">
    <location>
        <begin position="60"/>
        <end position="158"/>
    </location>
</feature>